<dbReference type="PANTHER" id="PTHR31528">
    <property type="entry name" value="4-AMINO-5-HYDROXYMETHYL-2-METHYLPYRIMIDINE PHOSPHATE SYNTHASE THI11-RELATED"/>
    <property type="match status" value="1"/>
</dbReference>
<dbReference type="AlphaFoldDB" id="A0A0P7XBN3"/>
<organism evidence="3 5">
    <name type="scientific">Saliniramus fredricksonii</name>
    <dbReference type="NCBI Taxonomy" id="1653334"/>
    <lineage>
        <taxon>Bacteria</taxon>
        <taxon>Pseudomonadati</taxon>
        <taxon>Pseudomonadota</taxon>
        <taxon>Alphaproteobacteria</taxon>
        <taxon>Hyphomicrobiales</taxon>
        <taxon>Salinarimonadaceae</taxon>
        <taxon>Saliniramus</taxon>
    </lineage>
</organism>
<reference evidence="3 5" key="1">
    <citation type="submission" date="2015-09" db="EMBL/GenBank/DDBJ databases">
        <title>Identification and resolution of microdiversity through metagenomic sequencing of parallel consortia.</title>
        <authorList>
            <person name="Nelson W.C."/>
            <person name="Romine M.F."/>
            <person name="Lindemann S.R."/>
        </authorList>
    </citation>
    <scope>NUCLEOTIDE SEQUENCE [LARGE SCALE GENOMIC DNA]</scope>
    <source>
        <strain evidence="3">HL-109</strain>
    </source>
</reference>
<dbReference type="InterPro" id="IPR027939">
    <property type="entry name" value="NMT1/THI5"/>
</dbReference>
<dbReference type="EMBL" id="FMBM01000003">
    <property type="protein sequence ID" value="SCC82572.1"/>
    <property type="molecule type" value="Genomic_DNA"/>
</dbReference>
<dbReference type="EMBL" id="LJSX01000001">
    <property type="protein sequence ID" value="KPQ12751.1"/>
    <property type="molecule type" value="Genomic_DNA"/>
</dbReference>
<evidence type="ECO:0000313" key="3">
    <source>
        <dbReference type="EMBL" id="KPQ12751.1"/>
    </source>
</evidence>
<proteinExistence type="predicted"/>
<evidence type="ECO:0000313" key="6">
    <source>
        <dbReference type="Proteomes" id="UP000182800"/>
    </source>
</evidence>
<evidence type="ECO:0000259" key="2">
    <source>
        <dbReference type="Pfam" id="PF09084"/>
    </source>
</evidence>
<feature type="compositionally biased region" description="Basic residues" evidence="1">
    <location>
        <begin position="28"/>
        <end position="39"/>
    </location>
</feature>
<dbReference type="GO" id="GO:0009228">
    <property type="term" value="P:thiamine biosynthetic process"/>
    <property type="evidence" value="ECO:0007669"/>
    <property type="project" value="InterPro"/>
</dbReference>
<dbReference type="Gene3D" id="3.40.190.10">
    <property type="entry name" value="Periplasmic binding protein-like II"/>
    <property type="match status" value="2"/>
</dbReference>
<name>A0A0P7XBN3_9HYPH</name>
<dbReference type="Proteomes" id="UP000050497">
    <property type="component" value="Unassembled WGS sequence"/>
</dbReference>
<reference evidence="4 6" key="2">
    <citation type="submission" date="2016-08" db="EMBL/GenBank/DDBJ databases">
        <authorList>
            <person name="Varghese N."/>
            <person name="Submissions Spin"/>
        </authorList>
    </citation>
    <scope>NUCLEOTIDE SEQUENCE [LARGE SCALE GENOMIC DNA]</scope>
    <source>
        <strain evidence="4 6">HL-109</strain>
    </source>
</reference>
<comment type="caution">
    <text evidence="3">The sequence shown here is derived from an EMBL/GenBank/DDBJ whole genome shotgun (WGS) entry which is preliminary data.</text>
</comment>
<accession>A0A0P7XBN3</accession>
<sequence>MVCARYRSIILTVTGAMPGAGASPSVHHGGRSQRHRRCGAHPGQPADSGQMDDTLMHALKKKTLPALAGALAASLMLSVATITPAAAQDRIEVILDWFVNPDHGPIILAEELGYFEEAGLEVDVVAPADPTDPPRMVAAGRADIAISYQPQLHLNLHQGMPLVRVGTLVSTPLTCLVVLADGPIREMTDLAGGKVGFAVAGIQEVMLEAMLAHHGMSGEDVEQINIGWSISPALMSGQVDGVIGAFRNFELNQLEIEGTSGRCFNPEEEGIPAYDELIYVANPETMDKDVIARFLTATERATHYILNNPEDAWEIFAATSDELRTELNIRAWGDTYPRFASRPAAFDYGRYADFEAFLHEAGMIPEIHPVERLAIDVTRP</sequence>
<evidence type="ECO:0000313" key="4">
    <source>
        <dbReference type="EMBL" id="SCC82572.1"/>
    </source>
</evidence>
<feature type="region of interest" description="Disordered" evidence="1">
    <location>
        <begin position="21"/>
        <end position="50"/>
    </location>
</feature>
<dbReference type="InterPro" id="IPR015168">
    <property type="entry name" value="SsuA/THI5"/>
</dbReference>
<dbReference type="PANTHER" id="PTHR31528:SF3">
    <property type="entry name" value="THIAMINE BIOSYNTHESIS PROTEIN HI_0357-RELATED"/>
    <property type="match status" value="1"/>
</dbReference>
<keyword evidence="6" id="KW-1185">Reference proteome</keyword>
<dbReference type="STRING" id="1653334.GA0071312_3578"/>
<gene>
    <name evidence="3" type="primary">thiY</name>
    <name evidence="4" type="ORF">GA0071312_3578</name>
    <name evidence="3" type="ORF">HLUCCO17_01255</name>
</gene>
<dbReference type="Proteomes" id="UP000182800">
    <property type="component" value="Unassembled WGS sequence"/>
</dbReference>
<dbReference type="PATRIC" id="fig|1653334.4.peg.2011"/>
<protein>
    <submittedName>
        <fullName evidence="3">ABC-type hydroxymethylpyrimidine uptake system substrate-binding component ThiY</fullName>
    </submittedName>
    <submittedName>
        <fullName evidence="4">Hydroxymethylpyrimidine transport system substrate-binding protein</fullName>
    </submittedName>
</protein>
<feature type="domain" description="SsuA/THI5-like" evidence="2">
    <location>
        <begin position="100"/>
        <end position="312"/>
    </location>
</feature>
<evidence type="ECO:0000313" key="5">
    <source>
        <dbReference type="Proteomes" id="UP000050497"/>
    </source>
</evidence>
<dbReference type="Pfam" id="PF09084">
    <property type="entry name" value="NMT1"/>
    <property type="match status" value="1"/>
</dbReference>
<evidence type="ECO:0000256" key="1">
    <source>
        <dbReference type="SAM" id="MobiDB-lite"/>
    </source>
</evidence>
<dbReference type="SUPFAM" id="SSF53850">
    <property type="entry name" value="Periplasmic binding protein-like II"/>
    <property type="match status" value="1"/>
</dbReference>